<reference evidence="11 12" key="1">
    <citation type="journal article" date="2016" name="Gut Pathog.">
        <title>Whole genome sequencing of "Faecalibaculum rodentium" ALO17, isolated from C57BL/6J laboratory mouse feces.</title>
        <authorList>
            <person name="Lim S."/>
            <person name="Chang D.H."/>
            <person name="Ahn S."/>
            <person name="Kim B.C."/>
        </authorList>
    </citation>
    <scope>NUCLEOTIDE SEQUENCE [LARGE SCALE GENOMIC DNA]</scope>
    <source>
        <strain evidence="11 12">Alo17</strain>
    </source>
</reference>
<feature type="chain" id="PRO_5007302160" description="Gram-positive cocci surface proteins LPxTG domain-containing protein" evidence="7">
    <location>
        <begin position="29"/>
        <end position="489"/>
    </location>
</feature>
<dbReference type="SUPFAM" id="SSF49401">
    <property type="entry name" value="Bacterial adhesins"/>
    <property type="match status" value="1"/>
</dbReference>
<dbReference type="GeneID" id="78479140"/>
<feature type="transmembrane region" description="Helical" evidence="6">
    <location>
        <begin position="465"/>
        <end position="483"/>
    </location>
</feature>
<evidence type="ECO:0000259" key="10">
    <source>
        <dbReference type="Pfam" id="PF20623"/>
    </source>
</evidence>
<dbReference type="SUPFAM" id="SSF49478">
    <property type="entry name" value="Cna protein B-type domain"/>
    <property type="match status" value="1"/>
</dbReference>
<evidence type="ECO:0000256" key="5">
    <source>
        <dbReference type="ARBA" id="ARBA00023088"/>
    </source>
</evidence>
<dbReference type="PANTHER" id="PTHR36108">
    <property type="entry name" value="COLOSSIN-B-RELATED"/>
    <property type="match status" value="1"/>
</dbReference>
<feature type="domain" description="SpaA-like prealbumin fold" evidence="9">
    <location>
        <begin position="330"/>
        <end position="431"/>
    </location>
</feature>
<dbReference type="EMBL" id="CP011391">
    <property type="protein sequence ID" value="AMK55795.1"/>
    <property type="molecule type" value="Genomic_DNA"/>
</dbReference>
<dbReference type="STRING" id="1702221.AALO17_26610"/>
<keyword evidence="12" id="KW-1185">Reference proteome</keyword>
<dbReference type="NCBIfam" id="TIGR01167">
    <property type="entry name" value="LPXTG_anchor"/>
    <property type="match status" value="1"/>
</dbReference>
<evidence type="ECO:0000256" key="1">
    <source>
        <dbReference type="ARBA" id="ARBA00007257"/>
    </source>
</evidence>
<evidence type="ECO:0000256" key="7">
    <source>
        <dbReference type="SAM" id="SignalP"/>
    </source>
</evidence>
<evidence type="ECO:0000256" key="4">
    <source>
        <dbReference type="ARBA" id="ARBA00022729"/>
    </source>
</evidence>
<proteinExistence type="inferred from homology"/>
<name>A0A140DYR8_9FIRM</name>
<dbReference type="Pfam" id="PF20623">
    <property type="entry name" value="Sgo0707_N2"/>
    <property type="match status" value="1"/>
</dbReference>
<dbReference type="KEGG" id="fro:AALO17_26610"/>
<evidence type="ECO:0000313" key="12">
    <source>
        <dbReference type="Proteomes" id="UP000069771"/>
    </source>
</evidence>
<dbReference type="InterPro" id="IPR046473">
    <property type="entry name" value="Sgo0707-like_N2"/>
</dbReference>
<dbReference type="Pfam" id="PF00746">
    <property type="entry name" value="Gram_pos_anchor"/>
    <property type="match status" value="1"/>
</dbReference>
<dbReference type="Proteomes" id="UP000069771">
    <property type="component" value="Chromosome"/>
</dbReference>
<keyword evidence="4 7" id="KW-0732">Signal</keyword>
<dbReference type="Gene3D" id="2.60.40.740">
    <property type="match status" value="1"/>
</dbReference>
<dbReference type="NCBIfam" id="NF033902">
    <property type="entry name" value="iso_D2_wall_anc"/>
    <property type="match status" value="1"/>
</dbReference>
<keyword evidence="6" id="KW-0472">Membrane</keyword>
<evidence type="ECO:0000259" key="8">
    <source>
        <dbReference type="Pfam" id="PF00746"/>
    </source>
</evidence>
<dbReference type="Gene3D" id="2.60.40.10">
    <property type="entry name" value="Immunoglobulins"/>
    <property type="match status" value="1"/>
</dbReference>
<keyword evidence="6" id="KW-0812">Transmembrane</keyword>
<dbReference type="InterPro" id="IPR019931">
    <property type="entry name" value="LPXTG_anchor"/>
</dbReference>
<evidence type="ECO:0000256" key="3">
    <source>
        <dbReference type="ARBA" id="ARBA00022525"/>
    </source>
</evidence>
<feature type="domain" description="Sgo0707-like N2" evidence="10">
    <location>
        <begin position="193"/>
        <end position="317"/>
    </location>
</feature>
<feature type="signal peptide" evidence="7">
    <location>
        <begin position="1"/>
        <end position="28"/>
    </location>
</feature>
<dbReference type="RefSeq" id="WP_067559800.1">
    <property type="nucleotide sequence ID" value="NZ_CANAUQ010000007.1"/>
</dbReference>
<keyword evidence="2" id="KW-0134">Cell wall</keyword>
<evidence type="ECO:0000259" key="9">
    <source>
        <dbReference type="Pfam" id="PF17802"/>
    </source>
</evidence>
<sequence>MNKNFKKMFSVAAAATMVAGVGLTTVNAAELAAGEGTITIANAQKGKTYTAYQIFEVSATEQTHDVINPGVEFDDKRTASYIATEEQKTFFASANPELFNFQATANGKYNVAVKTGITGQDIATFLNSKEVDDLNKVFDHKSVTADTAGALSITDVPYGYYYVKTDAGTIASINTATPSVTITDKNKPTNVDKKVNDPENTQVDADHSTAYVGEIKSFEITTNIEPGLKSFTITDTMGTGLELVADSISITPSTLTNDKDYSVSVDGQKITVAFKDTYLQRLTASTSVTITYRATVTDAAVSAGSVQNTVVVKPGDNDTVNDFVKIFLGKADFTKVDANDEATTLAGAEFEIYTEATEGTKLSFIKDGDTYRYVQAPVDGDSSVTTLTSGTDGQFHVTGLPEGSYWLQETKAPAGYNLMTSRQQFNVTLNDTNVSNPSMNEVKANIENTKGGATLPSTGGMGTTALYTIGGLMVAGAAVLFVVRKRMAA</sequence>
<dbReference type="PANTHER" id="PTHR36108:SF13">
    <property type="entry name" value="COLOSSIN-B-RELATED"/>
    <property type="match status" value="1"/>
</dbReference>
<dbReference type="InterPro" id="IPR008966">
    <property type="entry name" value="Adhesion_dom_sf"/>
</dbReference>
<accession>A0A140DYR8</accession>
<evidence type="ECO:0000256" key="2">
    <source>
        <dbReference type="ARBA" id="ARBA00022512"/>
    </source>
</evidence>
<dbReference type="InterPro" id="IPR013783">
    <property type="entry name" value="Ig-like_fold"/>
</dbReference>
<dbReference type="NCBIfam" id="TIGR04226">
    <property type="entry name" value="RrgB_K2N_iso_D2"/>
    <property type="match status" value="1"/>
</dbReference>
<protein>
    <recommendedName>
        <fullName evidence="13">Gram-positive cocci surface proteins LPxTG domain-containing protein</fullName>
    </recommendedName>
</protein>
<dbReference type="AlphaFoldDB" id="A0A140DYR8"/>
<dbReference type="OrthoDB" id="2199792at2"/>
<dbReference type="PATRIC" id="fig|1702221.3.peg.2590"/>
<evidence type="ECO:0000256" key="6">
    <source>
        <dbReference type="SAM" id="Phobius"/>
    </source>
</evidence>
<evidence type="ECO:0000313" key="11">
    <source>
        <dbReference type="EMBL" id="AMK55795.1"/>
    </source>
</evidence>
<organism evidence="11 12">
    <name type="scientific">Faecalibaculum rodentium</name>
    <dbReference type="NCBI Taxonomy" id="1702221"/>
    <lineage>
        <taxon>Bacteria</taxon>
        <taxon>Bacillati</taxon>
        <taxon>Bacillota</taxon>
        <taxon>Erysipelotrichia</taxon>
        <taxon>Erysipelotrichales</taxon>
        <taxon>Erysipelotrichaceae</taxon>
        <taxon>Faecalibaculum</taxon>
    </lineage>
</organism>
<comment type="similarity">
    <text evidence="1">Belongs to the serine-aspartate repeat-containing protein (SDr) family.</text>
</comment>
<evidence type="ECO:0008006" key="13">
    <source>
        <dbReference type="Google" id="ProtNLM"/>
    </source>
</evidence>
<feature type="domain" description="Gram-positive cocci surface proteins LPxTG" evidence="8">
    <location>
        <begin position="448"/>
        <end position="486"/>
    </location>
</feature>
<gene>
    <name evidence="11" type="ORF">AALO17_26610</name>
</gene>
<keyword evidence="6" id="KW-1133">Transmembrane helix</keyword>
<keyword evidence="3" id="KW-0964">Secreted</keyword>
<keyword evidence="5" id="KW-0572">Peptidoglycan-anchor</keyword>
<dbReference type="Pfam" id="PF17802">
    <property type="entry name" value="SpaA"/>
    <property type="match status" value="1"/>
</dbReference>
<dbReference type="InterPro" id="IPR041033">
    <property type="entry name" value="SpaA_PFL_dom_1"/>
</dbReference>
<dbReference type="InterPro" id="IPR026466">
    <property type="entry name" value="Fim_isopep_form_D2_dom"/>
</dbReference>
<dbReference type="InterPro" id="IPR048052">
    <property type="entry name" value="FM1-like"/>
</dbReference>